<reference evidence="2 3" key="1">
    <citation type="submission" date="2022-05" db="EMBL/GenBank/DDBJ databases">
        <title>Flavobacterium sp., isolated from activated sludge.</title>
        <authorList>
            <person name="Ran Q."/>
        </authorList>
    </citation>
    <scope>NUCLEOTIDE SEQUENCE [LARGE SCALE GENOMIC DNA]</scope>
    <source>
        <strain evidence="2 3">HXWNR70</strain>
    </source>
</reference>
<dbReference type="RefSeq" id="WP_250593489.1">
    <property type="nucleotide sequence ID" value="NZ_JAMLJM010000014.1"/>
</dbReference>
<evidence type="ECO:0000313" key="2">
    <source>
        <dbReference type="EMBL" id="MCL9810100.1"/>
    </source>
</evidence>
<proteinExistence type="predicted"/>
<keyword evidence="3" id="KW-1185">Reference proteome</keyword>
<dbReference type="EMBL" id="JAMLJM010000014">
    <property type="protein sequence ID" value="MCL9810100.1"/>
    <property type="molecule type" value="Genomic_DNA"/>
</dbReference>
<evidence type="ECO:0000313" key="3">
    <source>
        <dbReference type="Proteomes" id="UP001317191"/>
    </source>
</evidence>
<keyword evidence="1" id="KW-1133">Transmembrane helix</keyword>
<accession>A0ABT0TRQ2</accession>
<evidence type="ECO:0000256" key="1">
    <source>
        <dbReference type="SAM" id="Phobius"/>
    </source>
</evidence>
<feature type="transmembrane region" description="Helical" evidence="1">
    <location>
        <begin position="122"/>
        <end position="144"/>
    </location>
</feature>
<keyword evidence="1" id="KW-0472">Membrane</keyword>
<feature type="transmembrane region" description="Helical" evidence="1">
    <location>
        <begin position="93"/>
        <end position="110"/>
    </location>
</feature>
<feature type="transmembrane region" description="Helical" evidence="1">
    <location>
        <begin position="49"/>
        <end position="73"/>
    </location>
</feature>
<feature type="transmembrane region" description="Helical" evidence="1">
    <location>
        <begin position="150"/>
        <end position="172"/>
    </location>
</feature>
<keyword evidence="1" id="KW-0812">Transmembrane</keyword>
<gene>
    <name evidence="2" type="ORF">NAT50_12110</name>
</gene>
<comment type="caution">
    <text evidence="2">The sequence shown here is derived from an EMBL/GenBank/DDBJ whole genome shotgun (WGS) entry which is preliminary data.</text>
</comment>
<dbReference type="Proteomes" id="UP001317191">
    <property type="component" value="Unassembled WGS sequence"/>
</dbReference>
<sequence length="184" mass="21315">MKNVIITTLLILLLSIVFPIDVMGNNLNPLIFGIAFCTVNRKLLKYKFLIGFICSILLSYVSFFIGFFGLFGIGYLIDKIVDLLNLKSIDGNIYILISGLFASLSIYFLFSKIYYIQNLRKGFYIMLMSYILIPILVYVIPIIFKGILMFEFFGIYNLSWLLIVSLFLTYTFNHNRIETEKINI</sequence>
<organism evidence="2 3">
    <name type="scientific">Flavobacterium luminosum</name>
    <dbReference type="NCBI Taxonomy" id="2949086"/>
    <lineage>
        <taxon>Bacteria</taxon>
        <taxon>Pseudomonadati</taxon>
        <taxon>Bacteroidota</taxon>
        <taxon>Flavobacteriia</taxon>
        <taxon>Flavobacteriales</taxon>
        <taxon>Flavobacteriaceae</taxon>
        <taxon>Flavobacterium</taxon>
    </lineage>
</organism>
<name>A0ABT0TRQ2_9FLAO</name>
<protein>
    <submittedName>
        <fullName evidence="2">Uncharacterized protein</fullName>
    </submittedName>
</protein>